<accession>A0A9Q1RCX3</accession>
<comment type="caution">
    <text evidence="2">The sequence shown here is derived from an EMBL/GenBank/DDBJ whole genome shotgun (WGS) entry which is preliminary data.</text>
</comment>
<dbReference type="PANTHER" id="PTHR33914:SF3">
    <property type="entry name" value="PROTEIN BREAKING OF ASYMMETRY IN THE STOMATAL LINEAGE"/>
    <property type="match status" value="1"/>
</dbReference>
<dbReference type="OrthoDB" id="1911716at2759"/>
<feature type="compositionally biased region" description="Polar residues" evidence="1">
    <location>
        <begin position="221"/>
        <end position="236"/>
    </location>
</feature>
<name>A0A9Q1RCX3_9SOLA</name>
<feature type="region of interest" description="Disordered" evidence="1">
    <location>
        <begin position="165"/>
        <end position="236"/>
    </location>
</feature>
<evidence type="ECO:0000313" key="2">
    <source>
        <dbReference type="EMBL" id="KAJ8553746.1"/>
    </source>
</evidence>
<feature type="compositionally biased region" description="Basic and acidic residues" evidence="1">
    <location>
        <begin position="71"/>
        <end position="82"/>
    </location>
</feature>
<reference evidence="3" key="1">
    <citation type="journal article" date="2023" name="Proc. Natl. Acad. Sci. U.S.A.">
        <title>Genomic and structural basis for evolution of tropane alkaloid biosynthesis.</title>
        <authorList>
            <person name="Wanga Y.-J."/>
            <person name="Taina T."/>
            <person name="Yua J.-Y."/>
            <person name="Lia J."/>
            <person name="Xua B."/>
            <person name="Chenc J."/>
            <person name="D'Auriad J.C."/>
            <person name="Huanga J.-P."/>
            <person name="Huanga S.-X."/>
        </authorList>
    </citation>
    <scope>NUCLEOTIDE SEQUENCE [LARGE SCALE GENOMIC DNA]</scope>
    <source>
        <strain evidence="3">cv. KIB-2019</strain>
    </source>
</reference>
<protein>
    <recommendedName>
        <fullName evidence="4">Protein BREAKING OF ASYMMETRY IN THE STOMATAL LINEAGE</fullName>
    </recommendedName>
</protein>
<dbReference type="InterPro" id="IPR040378">
    <property type="entry name" value="BASL"/>
</dbReference>
<dbReference type="Proteomes" id="UP001152561">
    <property type="component" value="Unassembled WGS sequence"/>
</dbReference>
<dbReference type="GO" id="GO:0009786">
    <property type="term" value="P:regulation of asymmetric cell division"/>
    <property type="evidence" value="ECO:0007669"/>
    <property type="project" value="InterPro"/>
</dbReference>
<feature type="region of interest" description="Disordered" evidence="1">
    <location>
        <begin position="254"/>
        <end position="278"/>
    </location>
</feature>
<dbReference type="AlphaFoldDB" id="A0A9Q1RCX3"/>
<evidence type="ECO:0000313" key="3">
    <source>
        <dbReference type="Proteomes" id="UP001152561"/>
    </source>
</evidence>
<gene>
    <name evidence="2" type="ORF">K7X08_024424</name>
</gene>
<dbReference type="PANTHER" id="PTHR33914">
    <property type="entry name" value="18S PRE-RIBOSOMAL ASSEMBLY PROTEIN GAR2-LIKE PROTEIN"/>
    <property type="match status" value="1"/>
</dbReference>
<feature type="compositionally biased region" description="Basic and acidic residues" evidence="1">
    <location>
        <begin position="211"/>
        <end position="220"/>
    </location>
</feature>
<feature type="compositionally biased region" description="Basic residues" evidence="1">
    <location>
        <begin position="58"/>
        <end position="70"/>
    </location>
</feature>
<feature type="compositionally biased region" description="Basic and acidic residues" evidence="1">
    <location>
        <begin position="188"/>
        <end position="198"/>
    </location>
</feature>
<evidence type="ECO:0008006" key="4">
    <source>
        <dbReference type="Google" id="ProtNLM"/>
    </source>
</evidence>
<evidence type="ECO:0000256" key="1">
    <source>
        <dbReference type="SAM" id="MobiDB-lite"/>
    </source>
</evidence>
<feature type="region of interest" description="Disordered" evidence="1">
    <location>
        <begin position="54"/>
        <end position="91"/>
    </location>
</feature>
<proteinExistence type="predicted"/>
<keyword evidence="3" id="KW-1185">Reference proteome</keyword>
<organism evidence="2 3">
    <name type="scientific">Anisodus acutangulus</name>
    <dbReference type="NCBI Taxonomy" id="402998"/>
    <lineage>
        <taxon>Eukaryota</taxon>
        <taxon>Viridiplantae</taxon>
        <taxon>Streptophyta</taxon>
        <taxon>Embryophyta</taxon>
        <taxon>Tracheophyta</taxon>
        <taxon>Spermatophyta</taxon>
        <taxon>Magnoliopsida</taxon>
        <taxon>eudicotyledons</taxon>
        <taxon>Gunneridae</taxon>
        <taxon>Pentapetalae</taxon>
        <taxon>asterids</taxon>
        <taxon>lamiids</taxon>
        <taxon>Solanales</taxon>
        <taxon>Solanaceae</taxon>
        <taxon>Solanoideae</taxon>
        <taxon>Hyoscyameae</taxon>
        <taxon>Anisodus</taxon>
    </lineage>
</organism>
<sequence length="287" mass="33052">MSSPYTVTRLVRWRIRDWVSCFYVCRFPLEEEPDKFCSMTPEKTRRKMVFDPIGDSRKNRKKKLNKKMGQRKKETVKVSAEEKAEEGENDSNWPRFSEEDYIVFCFEDDGGIHIVEDRKSEALHQKIDRKSETFHQKIDHANLNSKPVCRKLKYVENAQEFLPQSKTDTVSVDGENSYESAEEQIPVSDDKGEAKGSNEMEDEWPPAVVKEISHIGEVSESKTTPSAESSDSNYSYGSTGSFAFPVLGWEWMGSPAQMPKPEEEEEEEGHRFGKHKGWSSVPHCCNF</sequence>
<dbReference type="EMBL" id="JAJAGQ010000009">
    <property type="protein sequence ID" value="KAJ8553746.1"/>
    <property type="molecule type" value="Genomic_DNA"/>
</dbReference>